<name>A0AB39KX34_9CAUL</name>
<sequence length="207" mass="23058">MTFLDHIHVAVIGLDIVLLNERDGEYLCLEGAAEQISAAPGGELTIEDEHLASQLHEMGLAAPGSRLASLFIPPTRDLANCITPTMMIARWAPQLAAAGLAFHALSFPRLISTARNQRCDDLSPDGAAQLSSCFMHVRPWLAFQGLCLKRCFLQLRLLQASHIKVDWVFGVRTWPFSAHCWLQKEDLVLSDTLDRVLLYEPIMRVRA</sequence>
<proteinExistence type="predicted"/>
<gene>
    <name evidence="2" type="ORF">ABOZ73_08060</name>
</gene>
<dbReference type="EMBL" id="CP158375">
    <property type="protein sequence ID" value="XDO98354.1"/>
    <property type="molecule type" value="Genomic_DNA"/>
</dbReference>
<dbReference type="InterPro" id="IPR053521">
    <property type="entry name" value="McjB-like"/>
</dbReference>
<dbReference type="NCBIfam" id="NF033537">
    <property type="entry name" value="lasso_biosyn_B2"/>
    <property type="match status" value="1"/>
</dbReference>
<protein>
    <submittedName>
        <fullName evidence="2">Lasso peptide biosynthesis B2 protein</fullName>
    </submittedName>
</protein>
<dbReference type="Pfam" id="PF13471">
    <property type="entry name" value="Transglut_core3"/>
    <property type="match status" value="1"/>
</dbReference>
<reference evidence="2" key="1">
    <citation type="submission" date="2024-06" db="EMBL/GenBank/DDBJ databases">
        <title>Caulobacter inopinatus, sp. nov.</title>
        <authorList>
            <person name="Donachie S.P."/>
        </authorList>
    </citation>
    <scope>NUCLEOTIDE SEQUENCE</scope>
    <source>
        <strain evidence="2">73W</strain>
    </source>
</reference>
<accession>A0AB39KX34</accession>
<dbReference type="InterPro" id="IPR032708">
    <property type="entry name" value="McjB_C"/>
</dbReference>
<dbReference type="AlphaFoldDB" id="A0AB39KX34"/>
<evidence type="ECO:0000313" key="2">
    <source>
        <dbReference type="EMBL" id="XDO98354.1"/>
    </source>
</evidence>
<evidence type="ECO:0000259" key="1">
    <source>
        <dbReference type="Pfam" id="PF13471"/>
    </source>
</evidence>
<dbReference type="RefSeq" id="WP_369062189.1">
    <property type="nucleotide sequence ID" value="NZ_CP158375.1"/>
</dbReference>
<organism evidence="2">
    <name type="scientific">Caulobacter sp. 73W</name>
    <dbReference type="NCBI Taxonomy" id="3161137"/>
    <lineage>
        <taxon>Bacteria</taxon>
        <taxon>Pseudomonadati</taxon>
        <taxon>Pseudomonadota</taxon>
        <taxon>Alphaproteobacteria</taxon>
        <taxon>Caulobacterales</taxon>
        <taxon>Caulobacteraceae</taxon>
        <taxon>Caulobacter</taxon>
    </lineage>
</organism>
<feature type="domain" description="Microcin J25-processing protein McjB C-terminal" evidence="1">
    <location>
        <begin position="112"/>
        <end position="203"/>
    </location>
</feature>